<keyword evidence="2" id="KW-0472">Membrane</keyword>
<evidence type="ECO:0000256" key="1">
    <source>
        <dbReference type="ARBA" id="ARBA00006739"/>
    </source>
</evidence>
<dbReference type="AlphaFoldDB" id="A0A6I3M7Y1"/>
<dbReference type="Proteomes" id="UP000433071">
    <property type="component" value="Unassembled WGS sequence"/>
</dbReference>
<dbReference type="SUPFAM" id="SSF53448">
    <property type="entry name" value="Nucleotide-diphospho-sugar transferases"/>
    <property type="match status" value="1"/>
</dbReference>
<dbReference type="RefSeq" id="WP_155052626.1">
    <property type="nucleotide sequence ID" value="NZ_BAAAIB010000002.1"/>
</dbReference>
<evidence type="ECO:0000259" key="3">
    <source>
        <dbReference type="Pfam" id="PF00535"/>
    </source>
</evidence>
<dbReference type="InterPro" id="IPR029044">
    <property type="entry name" value="Nucleotide-diphossugar_trans"/>
</dbReference>
<keyword evidence="2" id="KW-0812">Transmembrane</keyword>
<evidence type="ECO:0000313" key="4">
    <source>
        <dbReference type="EMBL" id="MTH69599.1"/>
    </source>
</evidence>
<dbReference type="EMBL" id="WMLB01000033">
    <property type="protein sequence ID" value="MTH69599.1"/>
    <property type="molecule type" value="Genomic_DNA"/>
</dbReference>
<dbReference type="PANTHER" id="PTHR48090">
    <property type="entry name" value="UNDECAPRENYL-PHOSPHATE 4-DEOXY-4-FORMAMIDO-L-ARABINOSE TRANSFERASE-RELATED"/>
    <property type="match status" value="1"/>
</dbReference>
<gene>
    <name evidence="4" type="ORF">GJ743_14605</name>
</gene>
<proteinExistence type="inferred from homology"/>
<dbReference type="GO" id="GO:0016740">
    <property type="term" value="F:transferase activity"/>
    <property type="evidence" value="ECO:0007669"/>
    <property type="project" value="UniProtKB-KW"/>
</dbReference>
<name>A0A6I3M7Y1_9MICO</name>
<dbReference type="Gene3D" id="3.90.550.10">
    <property type="entry name" value="Spore Coat Polysaccharide Biosynthesis Protein SpsA, Chain A"/>
    <property type="match status" value="1"/>
</dbReference>
<dbReference type="InterPro" id="IPR001173">
    <property type="entry name" value="Glyco_trans_2-like"/>
</dbReference>
<comment type="caution">
    <text evidence="4">The sequence shown here is derived from an EMBL/GenBank/DDBJ whole genome shotgun (WGS) entry which is preliminary data.</text>
</comment>
<evidence type="ECO:0000256" key="2">
    <source>
        <dbReference type="SAM" id="Phobius"/>
    </source>
</evidence>
<dbReference type="Pfam" id="PF00535">
    <property type="entry name" value="Glycos_transf_2"/>
    <property type="match status" value="1"/>
</dbReference>
<evidence type="ECO:0000313" key="5">
    <source>
        <dbReference type="Proteomes" id="UP000433071"/>
    </source>
</evidence>
<protein>
    <submittedName>
        <fullName evidence="4">Glycosyltransferase</fullName>
    </submittedName>
</protein>
<dbReference type="OrthoDB" id="9771846at2"/>
<feature type="transmembrane region" description="Helical" evidence="2">
    <location>
        <begin position="338"/>
        <end position="356"/>
    </location>
</feature>
<accession>A0A6I3M7Y1</accession>
<feature type="transmembrane region" description="Helical" evidence="2">
    <location>
        <begin position="22"/>
        <end position="45"/>
    </location>
</feature>
<keyword evidence="4" id="KW-0808">Transferase</keyword>
<comment type="similarity">
    <text evidence="1">Belongs to the glycosyltransferase 2 family.</text>
</comment>
<organism evidence="4 5">
    <name type="scientific">Agromyces bracchium</name>
    <dbReference type="NCBI Taxonomy" id="88376"/>
    <lineage>
        <taxon>Bacteria</taxon>
        <taxon>Bacillati</taxon>
        <taxon>Actinomycetota</taxon>
        <taxon>Actinomycetes</taxon>
        <taxon>Micrococcales</taxon>
        <taxon>Microbacteriaceae</taxon>
        <taxon>Agromyces</taxon>
    </lineage>
</organism>
<keyword evidence="5" id="KW-1185">Reference proteome</keyword>
<keyword evidence="2" id="KW-1133">Transmembrane helix</keyword>
<feature type="transmembrane region" description="Helical" evidence="2">
    <location>
        <begin position="363"/>
        <end position="383"/>
    </location>
</feature>
<dbReference type="PANTHER" id="PTHR48090:SF7">
    <property type="entry name" value="RFBJ PROTEIN"/>
    <property type="match status" value="1"/>
</dbReference>
<feature type="transmembrane region" description="Helical" evidence="2">
    <location>
        <begin position="313"/>
        <end position="332"/>
    </location>
</feature>
<reference evidence="4 5" key="1">
    <citation type="submission" date="2019-11" db="EMBL/GenBank/DDBJ databases">
        <title>Agromyces kandeliae sp. nov., isolated from mangrove soil.</title>
        <authorList>
            <person name="Wang R."/>
        </authorList>
    </citation>
    <scope>NUCLEOTIDE SEQUENCE [LARGE SCALE GENOMIC DNA]</scope>
    <source>
        <strain evidence="4 5">JCM 11433</strain>
    </source>
</reference>
<dbReference type="InterPro" id="IPR050256">
    <property type="entry name" value="Glycosyltransferase_2"/>
</dbReference>
<feature type="domain" description="Glycosyltransferase 2-like" evidence="3">
    <location>
        <begin position="75"/>
        <end position="232"/>
    </location>
</feature>
<sequence>MEQSRWYDPYGHRSDGCGMNPLSLTAVSTVLAVLAVYPFTIYPLALRLLKTRPLQFDVDPMTDSTGETFALFFSFFNEASSMPEKVDNLRAIRAAYPNIELWAYDDCSDDDSAAILEDSDVDIRLVRGRERLGKAHGMKVMVGMTDRDLLVFTDANVTVDPESIGALARCYKDQEVGGVCGTLHYRSAAGTSTESVGGAYWRLEEFIKSEESRSGNVMGADGSIFSIRRELYPDFPDSVQDDFTVSMAVVFANRRLIRSEDVRAFEELVSRRRLEIRRKVRISTRAFHTHQQFGRALQSLSWRDKWCYFSHKWLRWHSGFCLILGIGCSVWAIGVVSIWAGLAVLVGIVGLAVWAFKRSQGVAAAVSDVVASLVAASVGTVYARSGKTMSTWQPPRTP</sequence>